<keyword evidence="3" id="KW-1185">Reference proteome</keyword>
<feature type="region of interest" description="Disordered" evidence="1">
    <location>
        <begin position="1"/>
        <end position="79"/>
    </location>
</feature>
<proteinExistence type="predicted"/>
<organism evidence="2 3">
    <name type="scientific">Streptomyces gottesmaniae</name>
    <dbReference type="NCBI Taxonomy" id="3075518"/>
    <lineage>
        <taxon>Bacteria</taxon>
        <taxon>Bacillati</taxon>
        <taxon>Actinomycetota</taxon>
        <taxon>Actinomycetes</taxon>
        <taxon>Kitasatosporales</taxon>
        <taxon>Streptomycetaceae</taxon>
        <taxon>Streptomyces</taxon>
    </lineage>
</organism>
<reference evidence="2" key="1">
    <citation type="submission" date="2024-05" db="EMBL/GenBank/DDBJ databases">
        <title>30 novel species of actinomycetes from the DSMZ collection.</title>
        <authorList>
            <person name="Nouioui I."/>
        </authorList>
    </citation>
    <scope>NUCLEOTIDE SEQUENCE</scope>
    <source>
        <strain evidence="2">DSM 3412</strain>
    </source>
</reference>
<sequence>MTHHDKRNPDDKHDKHHGHDRHGRHTGEDKPDTALDEVLHEAERAETDVTDSERRRRHHGEAGDAITPNERAQEESHHD</sequence>
<evidence type="ECO:0000256" key="1">
    <source>
        <dbReference type="SAM" id="MobiDB-lite"/>
    </source>
</evidence>
<evidence type="ECO:0000313" key="3">
    <source>
        <dbReference type="Proteomes" id="UP001180737"/>
    </source>
</evidence>
<evidence type="ECO:0000313" key="2">
    <source>
        <dbReference type="EMBL" id="MDT0567564.1"/>
    </source>
</evidence>
<comment type="caution">
    <text evidence="2">The sequence shown here is derived from an EMBL/GenBank/DDBJ whole genome shotgun (WGS) entry which is preliminary data.</text>
</comment>
<protein>
    <submittedName>
        <fullName evidence="2">Uncharacterized protein</fullName>
    </submittedName>
</protein>
<dbReference type="Proteomes" id="UP001180737">
    <property type="component" value="Unassembled WGS sequence"/>
</dbReference>
<dbReference type="EMBL" id="JAVRFJ010000006">
    <property type="protein sequence ID" value="MDT0567564.1"/>
    <property type="molecule type" value="Genomic_DNA"/>
</dbReference>
<feature type="compositionally biased region" description="Basic residues" evidence="1">
    <location>
        <begin position="14"/>
        <end position="24"/>
    </location>
</feature>
<feature type="compositionally biased region" description="Basic and acidic residues" evidence="1">
    <location>
        <begin position="25"/>
        <end position="54"/>
    </location>
</feature>
<gene>
    <name evidence="2" type="ORF">RM704_08795</name>
</gene>
<name>A0ABU2YTB8_9ACTN</name>
<dbReference type="RefSeq" id="WP_033528581.1">
    <property type="nucleotide sequence ID" value="NZ_JAVRFJ010000006.1"/>
</dbReference>
<accession>A0ABU2YTB8</accession>